<dbReference type="AlphaFoldDB" id="A0A1J9PSQ8"/>
<proteinExistence type="predicted"/>
<dbReference type="Pfam" id="PF06293">
    <property type="entry name" value="Kdo"/>
    <property type="match status" value="1"/>
</dbReference>
<evidence type="ECO:0000313" key="4">
    <source>
        <dbReference type="Proteomes" id="UP000242791"/>
    </source>
</evidence>
<dbReference type="GO" id="GO:0005524">
    <property type="term" value="F:ATP binding"/>
    <property type="evidence" value="ECO:0007669"/>
    <property type="project" value="InterPro"/>
</dbReference>
<reference evidence="3 4" key="1">
    <citation type="submission" date="2015-08" db="EMBL/GenBank/DDBJ databases">
        <title>Emmonsia species relationships and genome sequence.</title>
        <authorList>
            <person name="Cuomo C.A."/>
            <person name="Schwartz I.S."/>
            <person name="Kenyon C."/>
            <person name="De Hoog G.S."/>
            <person name="Govender N.P."/>
            <person name="Botha A."/>
            <person name="Moreno L."/>
            <person name="De Vries M."/>
            <person name="Munoz J.F."/>
            <person name="Stielow J.B."/>
        </authorList>
    </citation>
    <scope>NUCLEOTIDE SEQUENCE [LARGE SCALE GENOMIC DNA]</scope>
    <source>
        <strain evidence="3 4">EI222</strain>
    </source>
</reference>
<dbReference type="SUPFAM" id="SSF56112">
    <property type="entry name" value="Protein kinase-like (PK-like)"/>
    <property type="match status" value="1"/>
</dbReference>
<dbReference type="OrthoDB" id="2156052at2759"/>
<keyword evidence="4" id="KW-1185">Reference proteome</keyword>
<dbReference type="Gene3D" id="1.10.510.10">
    <property type="entry name" value="Transferase(Phosphotransferase) domain 1"/>
    <property type="match status" value="1"/>
</dbReference>
<dbReference type="InterPro" id="IPR011009">
    <property type="entry name" value="Kinase-like_dom_sf"/>
</dbReference>
<feature type="region of interest" description="Disordered" evidence="1">
    <location>
        <begin position="71"/>
        <end position="111"/>
    </location>
</feature>
<dbReference type="InterPro" id="IPR000719">
    <property type="entry name" value="Prot_kinase_dom"/>
</dbReference>
<dbReference type="STRING" id="1658174.A0A1J9PSQ8"/>
<evidence type="ECO:0000256" key="1">
    <source>
        <dbReference type="SAM" id="MobiDB-lite"/>
    </source>
</evidence>
<sequence>MLLMSWAGESIEKVKDKEVLSREISRSKKEIRMLGVVHKDLRPANMLWNDELRRVLIIDFHRSDIDRRPMKKRVGSLKRSLPQVGRSKRPCNNSGWTGHISMTESDVQSSA</sequence>
<dbReference type="PROSITE" id="PS50011">
    <property type="entry name" value="PROTEIN_KINASE_DOM"/>
    <property type="match status" value="1"/>
</dbReference>
<accession>A0A1J9PSQ8</accession>
<evidence type="ECO:0000313" key="3">
    <source>
        <dbReference type="EMBL" id="OJD19457.1"/>
    </source>
</evidence>
<feature type="compositionally biased region" description="Polar residues" evidence="1">
    <location>
        <begin position="90"/>
        <end position="111"/>
    </location>
</feature>
<organism evidence="3 4">
    <name type="scientific">Blastomyces percursus</name>
    <dbReference type="NCBI Taxonomy" id="1658174"/>
    <lineage>
        <taxon>Eukaryota</taxon>
        <taxon>Fungi</taxon>
        <taxon>Dikarya</taxon>
        <taxon>Ascomycota</taxon>
        <taxon>Pezizomycotina</taxon>
        <taxon>Eurotiomycetes</taxon>
        <taxon>Eurotiomycetidae</taxon>
        <taxon>Onygenales</taxon>
        <taxon>Ajellomycetaceae</taxon>
        <taxon>Blastomyces</taxon>
    </lineage>
</organism>
<name>A0A1J9PSQ8_9EURO</name>
<dbReference type="Proteomes" id="UP000242791">
    <property type="component" value="Unassembled WGS sequence"/>
</dbReference>
<comment type="caution">
    <text evidence="3">The sequence shown here is derived from an EMBL/GenBank/DDBJ whole genome shotgun (WGS) entry which is preliminary data.</text>
</comment>
<feature type="domain" description="Protein kinase" evidence="2">
    <location>
        <begin position="1"/>
        <end position="111"/>
    </location>
</feature>
<dbReference type="GO" id="GO:0004672">
    <property type="term" value="F:protein kinase activity"/>
    <property type="evidence" value="ECO:0007669"/>
    <property type="project" value="InterPro"/>
</dbReference>
<protein>
    <recommendedName>
        <fullName evidence="2">Protein kinase domain-containing protein</fullName>
    </recommendedName>
</protein>
<dbReference type="EMBL" id="LGTZ01002109">
    <property type="protein sequence ID" value="OJD19457.1"/>
    <property type="molecule type" value="Genomic_DNA"/>
</dbReference>
<evidence type="ECO:0000259" key="2">
    <source>
        <dbReference type="PROSITE" id="PS50011"/>
    </source>
</evidence>
<gene>
    <name evidence="3" type="ORF">ACJ73_08640</name>
</gene>
<dbReference type="VEuPathDB" id="FungiDB:ACJ73_08640"/>